<dbReference type="RefSeq" id="XP_060299581.1">
    <property type="nucleotide sequence ID" value="XM_060443482.1"/>
</dbReference>
<dbReference type="GO" id="GO:0008270">
    <property type="term" value="F:zinc ion binding"/>
    <property type="evidence" value="ECO:0007669"/>
    <property type="project" value="InterPro"/>
</dbReference>
<keyword evidence="7" id="KW-1185">Reference proteome</keyword>
<dbReference type="GeneID" id="85326752"/>
<dbReference type="Proteomes" id="UP001172101">
    <property type="component" value="Unassembled WGS sequence"/>
</dbReference>
<comment type="caution">
    <text evidence="6">The sequence shown here is derived from an EMBL/GenBank/DDBJ whole genome shotgun (WGS) entry which is preliminary data.</text>
</comment>
<dbReference type="PANTHER" id="PTHR31001">
    <property type="entry name" value="UNCHARACTERIZED TRANSCRIPTIONAL REGULATORY PROTEIN"/>
    <property type="match status" value="1"/>
</dbReference>
<organism evidence="6 7">
    <name type="scientific">Lasiosphaeria miniovina</name>
    <dbReference type="NCBI Taxonomy" id="1954250"/>
    <lineage>
        <taxon>Eukaryota</taxon>
        <taxon>Fungi</taxon>
        <taxon>Dikarya</taxon>
        <taxon>Ascomycota</taxon>
        <taxon>Pezizomycotina</taxon>
        <taxon>Sordariomycetes</taxon>
        <taxon>Sordariomycetidae</taxon>
        <taxon>Sordariales</taxon>
        <taxon>Lasiosphaeriaceae</taxon>
        <taxon>Lasiosphaeria</taxon>
    </lineage>
</organism>
<feature type="domain" description="Xylanolytic transcriptional activator regulatory" evidence="5">
    <location>
        <begin position="256"/>
        <end position="373"/>
    </location>
</feature>
<evidence type="ECO:0000313" key="6">
    <source>
        <dbReference type="EMBL" id="KAK0726725.1"/>
    </source>
</evidence>
<dbReference type="Pfam" id="PF04082">
    <property type="entry name" value="Fungal_trans"/>
    <property type="match status" value="1"/>
</dbReference>
<dbReference type="PANTHER" id="PTHR31001:SF50">
    <property type="entry name" value="ZN(II)2CYS6 TRANSCRIPTION FACTOR (EUROFUNG)"/>
    <property type="match status" value="1"/>
</dbReference>
<dbReference type="GO" id="GO:0003677">
    <property type="term" value="F:DNA binding"/>
    <property type="evidence" value="ECO:0007669"/>
    <property type="project" value="InterPro"/>
</dbReference>
<dbReference type="AlphaFoldDB" id="A0AA40E4F7"/>
<evidence type="ECO:0000256" key="4">
    <source>
        <dbReference type="SAM" id="MobiDB-lite"/>
    </source>
</evidence>
<feature type="compositionally biased region" description="Low complexity" evidence="4">
    <location>
        <begin position="8"/>
        <end position="20"/>
    </location>
</feature>
<comment type="subcellular location">
    <subcellularLocation>
        <location evidence="1">Nucleus</location>
    </subcellularLocation>
</comment>
<dbReference type="CDD" id="cd12148">
    <property type="entry name" value="fungal_TF_MHR"/>
    <property type="match status" value="1"/>
</dbReference>
<gene>
    <name evidence="6" type="ORF">B0T26DRAFT_737680</name>
</gene>
<proteinExistence type="predicted"/>
<reference evidence="6" key="1">
    <citation type="submission" date="2023-06" db="EMBL/GenBank/DDBJ databases">
        <title>Genome-scale phylogeny and comparative genomics of the fungal order Sordariales.</title>
        <authorList>
            <consortium name="Lawrence Berkeley National Laboratory"/>
            <person name="Hensen N."/>
            <person name="Bonometti L."/>
            <person name="Westerberg I."/>
            <person name="Brannstrom I.O."/>
            <person name="Guillou S."/>
            <person name="Cros-Aarteil S."/>
            <person name="Calhoun S."/>
            <person name="Haridas S."/>
            <person name="Kuo A."/>
            <person name="Mondo S."/>
            <person name="Pangilinan J."/>
            <person name="Riley R."/>
            <person name="LaButti K."/>
            <person name="Andreopoulos B."/>
            <person name="Lipzen A."/>
            <person name="Chen C."/>
            <person name="Yanf M."/>
            <person name="Daum C."/>
            <person name="Ng V."/>
            <person name="Clum A."/>
            <person name="Steindorff A."/>
            <person name="Ohm R."/>
            <person name="Martin F."/>
            <person name="Silar P."/>
            <person name="Natvig D."/>
            <person name="Lalanne C."/>
            <person name="Gautier V."/>
            <person name="Ament-velasquez S.L."/>
            <person name="Kruys A."/>
            <person name="Hutchinson M.I."/>
            <person name="Powell A.J."/>
            <person name="Barry K."/>
            <person name="Miller A.N."/>
            <person name="Grigoriev I.V."/>
            <person name="Debuchy R."/>
            <person name="Gladieux P."/>
            <person name="Thoren M.H."/>
            <person name="Johannesson H."/>
        </authorList>
    </citation>
    <scope>NUCLEOTIDE SEQUENCE</scope>
    <source>
        <strain evidence="6">SMH2392-1A</strain>
    </source>
</reference>
<dbReference type="GO" id="GO:0005634">
    <property type="term" value="C:nucleus"/>
    <property type="evidence" value="ECO:0007669"/>
    <property type="project" value="UniProtKB-SubCell"/>
</dbReference>
<evidence type="ECO:0000256" key="1">
    <source>
        <dbReference type="ARBA" id="ARBA00004123"/>
    </source>
</evidence>
<evidence type="ECO:0000256" key="3">
    <source>
        <dbReference type="ARBA" id="ARBA00023242"/>
    </source>
</evidence>
<dbReference type="InterPro" id="IPR050613">
    <property type="entry name" value="Sec_Metabolite_Reg"/>
</dbReference>
<keyword evidence="2" id="KW-0479">Metal-binding</keyword>
<evidence type="ECO:0000256" key="2">
    <source>
        <dbReference type="ARBA" id="ARBA00022723"/>
    </source>
</evidence>
<dbReference type="EMBL" id="JAUIRO010000002">
    <property type="protein sequence ID" value="KAK0726725.1"/>
    <property type="molecule type" value="Genomic_DNA"/>
</dbReference>
<keyword evidence="3" id="KW-0539">Nucleus</keyword>
<feature type="region of interest" description="Disordered" evidence="4">
    <location>
        <begin position="1"/>
        <end position="32"/>
    </location>
</feature>
<accession>A0AA40E4F7</accession>
<dbReference type="GO" id="GO:0006351">
    <property type="term" value="P:DNA-templated transcription"/>
    <property type="evidence" value="ECO:0007669"/>
    <property type="project" value="InterPro"/>
</dbReference>
<sequence>MSQVPATSVSGSISGSGSASDKIAPNPLSSTPGPAAPVVATASLVLRPCSNCRRANIACLQSHRPPRWIHRLQHFTRSATAPSTIGAPEGTNGPKQQGVDKVVDRLRNREALVKQLRAQLEEARAAASPPALPLVVRDDDDPGRSHYAGTGFWSRVNYEDTCDDSDDESTPGVSAPALAEHERTSSGRHAFLFRHNPSPSVPSLREFYPMPSQIPVLLDIFSENLNVAMGLLYMPMVVRMARDLRGSDMVRLSPSNQALMFSIYYASIVSIEEDDVMANFGESRVGLSLKYPLGLEQALAEADFLNAPDIILFRALSLFICLLLRHDSPRLVWMMTGIVIRMAEYLELHRDSTNFSHLTAFGIEMQRRLWWTVCRLDLGAYKDQETDLAIASGSFDAKLPGSINDADISPETKVMPLERDGITDMSFSRISIGLYNITRRIIELTKGGAVDLPDQSRLLNKIYQEYEDGYFRYINDSGNVAYCVAVIIARLTYTHWYTIIFLLLKTSGRWPWSPTIERA</sequence>
<evidence type="ECO:0000313" key="7">
    <source>
        <dbReference type="Proteomes" id="UP001172101"/>
    </source>
</evidence>
<name>A0AA40E4F7_9PEZI</name>
<dbReference type="InterPro" id="IPR007219">
    <property type="entry name" value="XnlR_reg_dom"/>
</dbReference>
<protein>
    <recommendedName>
        <fullName evidence="5">Xylanolytic transcriptional activator regulatory domain-containing protein</fullName>
    </recommendedName>
</protein>
<evidence type="ECO:0000259" key="5">
    <source>
        <dbReference type="Pfam" id="PF04082"/>
    </source>
</evidence>